<evidence type="ECO:0008006" key="3">
    <source>
        <dbReference type="Google" id="ProtNLM"/>
    </source>
</evidence>
<evidence type="ECO:0000313" key="2">
    <source>
        <dbReference type="Proteomes" id="UP000178039"/>
    </source>
</evidence>
<comment type="caution">
    <text evidence="1">The sequence shown here is derived from an EMBL/GenBank/DDBJ whole genome shotgun (WGS) entry which is preliminary data.</text>
</comment>
<protein>
    <recommendedName>
        <fullName evidence="3">DUF192 domain-containing protein</fullName>
    </recommendedName>
</protein>
<dbReference type="Proteomes" id="UP000178039">
    <property type="component" value="Unassembled WGS sequence"/>
</dbReference>
<dbReference type="Gene3D" id="2.60.120.1140">
    <property type="entry name" value="Protein of unknown function DUF192"/>
    <property type="match status" value="1"/>
</dbReference>
<dbReference type="PANTHER" id="PTHR37953">
    <property type="entry name" value="UPF0127 PROTEIN MJ1496"/>
    <property type="match status" value="1"/>
</dbReference>
<dbReference type="AlphaFoldDB" id="A0A1F7JRZ6"/>
<dbReference type="Pfam" id="PF02643">
    <property type="entry name" value="DUF192"/>
    <property type="match status" value="1"/>
</dbReference>
<reference evidence="1 2" key="1">
    <citation type="journal article" date="2016" name="Nat. Commun.">
        <title>Thousands of microbial genomes shed light on interconnected biogeochemical processes in an aquifer system.</title>
        <authorList>
            <person name="Anantharaman K."/>
            <person name="Brown C.T."/>
            <person name="Hug L.A."/>
            <person name="Sharon I."/>
            <person name="Castelle C.J."/>
            <person name="Probst A.J."/>
            <person name="Thomas B.C."/>
            <person name="Singh A."/>
            <person name="Wilkins M.J."/>
            <person name="Karaoz U."/>
            <person name="Brodie E.L."/>
            <person name="Williams K.H."/>
            <person name="Hubbard S.S."/>
            <person name="Banfield J.F."/>
        </authorList>
    </citation>
    <scope>NUCLEOTIDE SEQUENCE [LARGE SCALE GENOMIC DNA]</scope>
</reference>
<dbReference type="PANTHER" id="PTHR37953:SF1">
    <property type="entry name" value="UPF0127 PROTEIN MJ1496"/>
    <property type="match status" value="1"/>
</dbReference>
<dbReference type="InterPro" id="IPR003795">
    <property type="entry name" value="DUF192"/>
</dbReference>
<name>A0A1F7JRZ6_9BACT</name>
<proteinExistence type="predicted"/>
<evidence type="ECO:0000313" key="1">
    <source>
        <dbReference type="EMBL" id="OGK58374.1"/>
    </source>
</evidence>
<gene>
    <name evidence="1" type="ORF">A3H86_00295</name>
</gene>
<organism evidence="1 2">
    <name type="scientific">Candidatus Roizmanbacteria bacterium RIFCSPLOWO2_02_FULL_41_9</name>
    <dbReference type="NCBI Taxonomy" id="1802077"/>
    <lineage>
        <taxon>Bacteria</taxon>
        <taxon>Candidatus Roizmaniibacteriota</taxon>
    </lineage>
</organism>
<dbReference type="EMBL" id="MGBB01000006">
    <property type="protein sequence ID" value="OGK58374.1"/>
    <property type="molecule type" value="Genomic_DNA"/>
</dbReference>
<accession>A0A1F7JRZ6</accession>
<dbReference type="InterPro" id="IPR038695">
    <property type="entry name" value="Saro_0823-like_sf"/>
</dbReference>
<sequence length="130" mass="15203">MRKIILILGIMIAVAVVIGTLWNPNQQQVMEYPLNGIKKKFLVAKTAEEWKKGLMDYRQLDGVDGMIFIFPQAELRTFWNKNTYLDLQIYWLRNHQIIGQSFLPSIERSKEYIYVRSPGPVDTVIEEAKK</sequence>